<dbReference type="Pfam" id="PF01261">
    <property type="entry name" value="AP_endonuc_2"/>
    <property type="match status" value="1"/>
</dbReference>
<evidence type="ECO:0000259" key="1">
    <source>
        <dbReference type="Pfam" id="PF01261"/>
    </source>
</evidence>
<reference evidence="2" key="1">
    <citation type="submission" date="2020-08" db="EMBL/GenBank/DDBJ databases">
        <title>Genome public.</title>
        <authorList>
            <person name="Liu C."/>
            <person name="Sun Q."/>
        </authorList>
    </citation>
    <scope>NUCLEOTIDE SEQUENCE</scope>
    <source>
        <strain evidence="2">NSJ-32</strain>
    </source>
</reference>
<dbReference type="PANTHER" id="PTHR12110">
    <property type="entry name" value="HYDROXYPYRUVATE ISOMERASE"/>
    <property type="match status" value="1"/>
</dbReference>
<sequence length="273" mass="30870">MKTLPVALQVFSVRDDAEKDFKGTMQRIKEMGYDGVELAGLYGHTAEQIRKMLDEVGIRAISAHIPYMDLIADTEGIIDQYMAIGCEYIVIPYLNDEYRPGVENFGEVLEAIAKIGAVCKQKGVTLLYHNHDFEFVTMEDGSFGLDYMYSHVSPEYLQTELDCCWVKVAGQDPAAYIRKYAGRCPVVHLKDYRGEKSEHMYELIGLEEDRKDEVKSTFEFRPVGYGVQDMPSILAASVESGADWVVVEQDDSLDRPPMEAAAMSREYLKSLGW</sequence>
<name>A0A926DQX3_9FIRM</name>
<comment type="caution">
    <text evidence="2">The sequence shown here is derived from an EMBL/GenBank/DDBJ whole genome shotgun (WGS) entry which is preliminary data.</text>
</comment>
<dbReference type="PANTHER" id="PTHR12110:SF41">
    <property type="entry name" value="INOSOSE DEHYDRATASE"/>
    <property type="match status" value="1"/>
</dbReference>
<gene>
    <name evidence="2" type="ORF">H8730_01135</name>
</gene>
<dbReference type="InterPro" id="IPR050312">
    <property type="entry name" value="IolE/XylAMocC-like"/>
</dbReference>
<dbReference type="Proteomes" id="UP000657006">
    <property type="component" value="Unassembled WGS sequence"/>
</dbReference>
<dbReference type="RefSeq" id="WP_249289171.1">
    <property type="nucleotide sequence ID" value="NZ_JACRSQ010000001.1"/>
</dbReference>
<keyword evidence="3" id="KW-1185">Reference proteome</keyword>
<dbReference type="SUPFAM" id="SSF51658">
    <property type="entry name" value="Xylose isomerase-like"/>
    <property type="match status" value="1"/>
</dbReference>
<protein>
    <submittedName>
        <fullName evidence="2">Sugar phosphate isomerase/epimerase</fullName>
    </submittedName>
</protein>
<dbReference type="InterPro" id="IPR036237">
    <property type="entry name" value="Xyl_isomerase-like_sf"/>
</dbReference>
<evidence type="ECO:0000313" key="2">
    <source>
        <dbReference type="EMBL" id="MBC8542154.1"/>
    </source>
</evidence>
<dbReference type="InterPro" id="IPR013022">
    <property type="entry name" value="Xyl_isomerase-like_TIM-brl"/>
</dbReference>
<dbReference type="GO" id="GO:0016853">
    <property type="term" value="F:isomerase activity"/>
    <property type="evidence" value="ECO:0007669"/>
    <property type="project" value="UniProtKB-KW"/>
</dbReference>
<proteinExistence type="predicted"/>
<organism evidence="2 3">
    <name type="scientific">Bianquea renquensis</name>
    <dbReference type="NCBI Taxonomy" id="2763661"/>
    <lineage>
        <taxon>Bacteria</taxon>
        <taxon>Bacillati</taxon>
        <taxon>Bacillota</taxon>
        <taxon>Clostridia</taxon>
        <taxon>Eubacteriales</taxon>
        <taxon>Bianqueaceae</taxon>
        <taxon>Bianquea</taxon>
    </lineage>
</organism>
<accession>A0A926DQX3</accession>
<evidence type="ECO:0000313" key="3">
    <source>
        <dbReference type="Proteomes" id="UP000657006"/>
    </source>
</evidence>
<keyword evidence="2" id="KW-0413">Isomerase</keyword>
<feature type="domain" description="Xylose isomerase-like TIM barrel" evidence="1">
    <location>
        <begin position="26"/>
        <end position="270"/>
    </location>
</feature>
<dbReference type="Gene3D" id="3.20.20.150">
    <property type="entry name" value="Divalent-metal-dependent TIM barrel enzymes"/>
    <property type="match status" value="1"/>
</dbReference>
<dbReference type="EMBL" id="JACRSQ010000001">
    <property type="protein sequence ID" value="MBC8542154.1"/>
    <property type="molecule type" value="Genomic_DNA"/>
</dbReference>
<dbReference type="AlphaFoldDB" id="A0A926DQX3"/>